<reference evidence="2 3" key="1">
    <citation type="submission" date="2024-01" db="EMBL/GenBank/DDBJ databases">
        <title>A draft genome for a cacao thread blight-causing isolate of Paramarasmius palmivorus.</title>
        <authorList>
            <person name="Baruah I.K."/>
            <person name="Bukari Y."/>
            <person name="Amoako-Attah I."/>
            <person name="Meinhardt L.W."/>
            <person name="Bailey B.A."/>
            <person name="Cohen S.P."/>
        </authorList>
    </citation>
    <scope>NUCLEOTIDE SEQUENCE [LARGE SCALE GENOMIC DNA]</scope>
    <source>
        <strain evidence="2 3">GH-12</strain>
    </source>
</reference>
<proteinExistence type="predicted"/>
<dbReference type="Gene3D" id="3.80.10.10">
    <property type="entry name" value="Ribonuclease Inhibitor"/>
    <property type="match status" value="1"/>
</dbReference>
<evidence type="ECO:0000313" key="2">
    <source>
        <dbReference type="EMBL" id="KAK7041750.1"/>
    </source>
</evidence>
<feature type="coiled-coil region" evidence="1">
    <location>
        <begin position="22"/>
        <end position="59"/>
    </location>
</feature>
<name>A0AAW0CRC6_9AGAR</name>
<dbReference type="Proteomes" id="UP001383192">
    <property type="component" value="Unassembled WGS sequence"/>
</dbReference>
<dbReference type="EMBL" id="JAYKXP010000032">
    <property type="protein sequence ID" value="KAK7041750.1"/>
    <property type="molecule type" value="Genomic_DNA"/>
</dbReference>
<evidence type="ECO:0008006" key="4">
    <source>
        <dbReference type="Google" id="ProtNLM"/>
    </source>
</evidence>
<protein>
    <recommendedName>
        <fullName evidence="4">F-box domain-containing protein</fullName>
    </recommendedName>
</protein>
<keyword evidence="3" id="KW-1185">Reference proteome</keyword>
<accession>A0AAW0CRC6</accession>
<dbReference type="AlphaFoldDB" id="A0AAW0CRC6"/>
<keyword evidence="1" id="KW-0175">Coiled coil</keyword>
<evidence type="ECO:0000256" key="1">
    <source>
        <dbReference type="SAM" id="Coils"/>
    </source>
</evidence>
<organism evidence="2 3">
    <name type="scientific">Paramarasmius palmivorus</name>
    <dbReference type="NCBI Taxonomy" id="297713"/>
    <lineage>
        <taxon>Eukaryota</taxon>
        <taxon>Fungi</taxon>
        <taxon>Dikarya</taxon>
        <taxon>Basidiomycota</taxon>
        <taxon>Agaricomycotina</taxon>
        <taxon>Agaricomycetes</taxon>
        <taxon>Agaricomycetidae</taxon>
        <taxon>Agaricales</taxon>
        <taxon>Marasmiineae</taxon>
        <taxon>Marasmiaceae</taxon>
        <taxon>Paramarasmius</taxon>
    </lineage>
</organism>
<evidence type="ECO:0000313" key="3">
    <source>
        <dbReference type="Proteomes" id="UP001383192"/>
    </source>
</evidence>
<comment type="caution">
    <text evidence="2">The sequence shown here is derived from an EMBL/GenBank/DDBJ whole genome shotgun (WGS) entry which is preliminary data.</text>
</comment>
<sequence length="533" mass="60034">MEVLKSRAVPTGPQVSQTLTFITEEEKEVERYDTEIQKLRRAMDRLESEKDEIQGKIRDRRGWISISRSDDDDGDGLELYISPKHISSRTLSLSHVSSQWRNAAISLPQLWSSITVYLDARPEFHDADSLAALYLQRAKNHPLKLHLVVRTGTSPAMLPHYLGQQGCSILRVLISALPWCRRLVVEIPDEFLDFLYDHYQETLSYPLLESFSDHISEDDRQGSFLEISRFWRILGNAPRLKKICLSSDFLVDADVLPYGQLTDVDLLSGYNAVYILQVCANITTFMVTGFYERSPLLLDTPVVAQNLRCLKLHGCNSDDLAAFFKSVTLPSLISLSVDSYSPGRGPPSLVWICEDEFISMLERSLAPLQELNLLFGEVYPTSNGLMQILRLCRQLTSLEIDTSMVVYDNFTEQRAFVPKLLEGLMVAEGSPHGPCMAPRLAEIVMKEEATSESAALRIAEAALSMAQSRVSSEAPSLKRLQLNLKYRANPGVEASTSQMLKEECFELARKGLVCEFFLEVSSRKTSAEVVQTY</sequence>
<gene>
    <name evidence="2" type="ORF">VNI00_009039</name>
</gene>
<dbReference type="InterPro" id="IPR032675">
    <property type="entry name" value="LRR_dom_sf"/>
</dbReference>